<protein>
    <recommendedName>
        <fullName evidence="4">Lipoprotein</fullName>
    </recommendedName>
</protein>
<feature type="signal peptide" evidence="1">
    <location>
        <begin position="1"/>
        <end position="25"/>
    </location>
</feature>
<dbReference type="PROSITE" id="PS51257">
    <property type="entry name" value="PROKAR_LIPOPROTEIN"/>
    <property type="match status" value="1"/>
</dbReference>
<comment type="caution">
    <text evidence="2">The sequence shown here is derived from an EMBL/GenBank/DDBJ whole genome shotgun (WGS) entry which is preliminary data.</text>
</comment>
<evidence type="ECO:0000256" key="1">
    <source>
        <dbReference type="SAM" id="SignalP"/>
    </source>
</evidence>
<evidence type="ECO:0000313" key="2">
    <source>
        <dbReference type="EMBL" id="MQA20287.1"/>
    </source>
</evidence>
<proteinExistence type="predicted"/>
<accession>A0A843SHZ1</accession>
<reference evidence="2 3" key="1">
    <citation type="submission" date="2019-10" db="EMBL/GenBank/DDBJ databases">
        <title>Two novel species isolated from a subtropical stream in China.</title>
        <authorList>
            <person name="Lu H."/>
        </authorList>
    </citation>
    <scope>NUCLEOTIDE SEQUENCE [LARGE SCALE GENOMIC DNA]</scope>
    <source>
        <strain evidence="2 3">FT103W</strain>
    </source>
</reference>
<dbReference type="RefSeq" id="WP_152804641.1">
    <property type="nucleotide sequence ID" value="NZ_WHUF01000003.1"/>
</dbReference>
<evidence type="ECO:0008006" key="4">
    <source>
        <dbReference type="Google" id="ProtNLM"/>
    </source>
</evidence>
<dbReference type="AlphaFoldDB" id="A0A843SHZ1"/>
<sequence length="181" mass="19421">MMRFRLGVLSLVLALAGCGGPQVVAVQGTGAQPAIEQKSLQIVFSGKTSTGWTKHERSAVQSKPVATEQEQQASSVRCKEIGNGIVQHLRPMTKSQLAPYLSASERDYRNVLTVEINRIMADTDGSADVVVTLSYGARGNEKPGWSRIVHIQASRFATGESVARELADAMLAQLKASALVQ</sequence>
<organism evidence="2 3">
    <name type="scientific">Rugamonas rivuli</name>
    <dbReference type="NCBI Taxonomy" id="2743358"/>
    <lineage>
        <taxon>Bacteria</taxon>
        <taxon>Pseudomonadati</taxon>
        <taxon>Pseudomonadota</taxon>
        <taxon>Betaproteobacteria</taxon>
        <taxon>Burkholderiales</taxon>
        <taxon>Oxalobacteraceae</taxon>
        <taxon>Telluria group</taxon>
        <taxon>Rugamonas</taxon>
    </lineage>
</organism>
<keyword evidence="1" id="KW-0732">Signal</keyword>
<dbReference type="Proteomes" id="UP000444318">
    <property type="component" value="Unassembled WGS sequence"/>
</dbReference>
<evidence type="ECO:0000313" key="3">
    <source>
        <dbReference type="Proteomes" id="UP000444318"/>
    </source>
</evidence>
<gene>
    <name evidence="2" type="ORF">GEV01_12270</name>
</gene>
<keyword evidence="3" id="KW-1185">Reference proteome</keyword>
<feature type="chain" id="PRO_5032925096" description="Lipoprotein" evidence="1">
    <location>
        <begin position="26"/>
        <end position="181"/>
    </location>
</feature>
<name>A0A843SHZ1_9BURK</name>
<dbReference type="EMBL" id="WHUF01000003">
    <property type="protein sequence ID" value="MQA20287.1"/>
    <property type="molecule type" value="Genomic_DNA"/>
</dbReference>